<accession>A0A1R2BQB7</accession>
<dbReference type="SUPFAM" id="SSF49599">
    <property type="entry name" value="TRAF domain-like"/>
    <property type="match status" value="1"/>
</dbReference>
<dbReference type="Gene3D" id="3.30.40.10">
    <property type="entry name" value="Zinc/RING finger domain, C3HC4 (zinc finger)"/>
    <property type="match status" value="2"/>
</dbReference>
<proteinExistence type="predicted"/>
<dbReference type="PANTHER" id="PTHR16295:SF10">
    <property type="entry name" value="EXPRESSED PROTEIN"/>
    <property type="match status" value="1"/>
</dbReference>
<dbReference type="AlphaFoldDB" id="A0A1R2BQB7"/>
<dbReference type="OrthoDB" id="193703at2759"/>
<dbReference type="EMBL" id="MPUH01000493">
    <property type="protein sequence ID" value="OMJ78992.1"/>
    <property type="molecule type" value="Genomic_DNA"/>
</dbReference>
<dbReference type="Proteomes" id="UP000187209">
    <property type="component" value="Unassembled WGS sequence"/>
</dbReference>
<dbReference type="InterPro" id="IPR051986">
    <property type="entry name" value="Innate_Immune_Apopt_Reg"/>
</dbReference>
<evidence type="ECO:0000313" key="1">
    <source>
        <dbReference type="EMBL" id="OMJ78992.1"/>
    </source>
</evidence>
<evidence type="ECO:0008006" key="3">
    <source>
        <dbReference type="Google" id="ProtNLM"/>
    </source>
</evidence>
<dbReference type="GO" id="GO:0005739">
    <property type="term" value="C:mitochondrion"/>
    <property type="evidence" value="ECO:0007669"/>
    <property type="project" value="TreeGrafter"/>
</dbReference>
<dbReference type="PANTHER" id="PTHR16295">
    <property type="entry name" value="TRAF-TYPE ZINC FINGER PROTEIN-RELATED"/>
    <property type="match status" value="1"/>
</dbReference>
<reference evidence="1 2" key="1">
    <citation type="submission" date="2016-11" db="EMBL/GenBank/DDBJ databases">
        <title>The macronuclear genome of Stentor coeruleus: a giant cell with tiny introns.</title>
        <authorList>
            <person name="Slabodnick M."/>
            <person name="Ruby J.G."/>
            <person name="Reiff S.B."/>
            <person name="Swart E.C."/>
            <person name="Gosai S."/>
            <person name="Prabakaran S."/>
            <person name="Witkowska E."/>
            <person name="Larue G.E."/>
            <person name="Fisher S."/>
            <person name="Freeman R.M."/>
            <person name="Gunawardena J."/>
            <person name="Chu W."/>
            <person name="Stover N.A."/>
            <person name="Gregory B.D."/>
            <person name="Nowacki M."/>
            <person name="Derisi J."/>
            <person name="Roy S.W."/>
            <person name="Marshall W.F."/>
            <person name="Sood P."/>
        </authorList>
    </citation>
    <scope>NUCLEOTIDE SEQUENCE [LARGE SCALE GENOMIC DNA]</scope>
    <source>
        <strain evidence="1">WM001</strain>
    </source>
</reference>
<gene>
    <name evidence="1" type="ORF">SteCoe_21073</name>
</gene>
<sequence length="286" mass="32891">MNCSYCKNTIPEENYQIHEVQCKKNTAICPNCSIMLPRSKLDEHIKENHELKNCENCGGTYEVKDFPSHPCSNPSMSCEYCEAVLPSIQLNEHKIICESRTSECPYCRKYIKNKDLSTHLALKTCSQEPSFIPLLPPSVSSMALPPLPSLSSLPPLPPKMSGYPPLNLQPYFTGPDDPEYINSVLRGDIPPPENFGGEYWNRFYSGQWPYDYQGPGNYKNSSSSSVNSEAIRYQSVPEQIPVNAKPLNVLFTINKRRKIQMKIKKQPKLFFYEYEDYHKWLQKQFE</sequence>
<evidence type="ECO:0000313" key="2">
    <source>
        <dbReference type="Proteomes" id="UP000187209"/>
    </source>
</evidence>
<dbReference type="InterPro" id="IPR013083">
    <property type="entry name" value="Znf_RING/FYVE/PHD"/>
</dbReference>
<name>A0A1R2BQB7_9CILI</name>
<organism evidence="1 2">
    <name type="scientific">Stentor coeruleus</name>
    <dbReference type="NCBI Taxonomy" id="5963"/>
    <lineage>
        <taxon>Eukaryota</taxon>
        <taxon>Sar</taxon>
        <taxon>Alveolata</taxon>
        <taxon>Ciliophora</taxon>
        <taxon>Postciliodesmatophora</taxon>
        <taxon>Heterotrichea</taxon>
        <taxon>Heterotrichida</taxon>
        <taxon>Stentoridae</taxon>
        <taxon>Stentor</taxon>
    </lineage>
</organism>
<protein>
    <recommendedName>
        <fullName evidence="3">TRAF-type domain-containing protein</fullName>
    </recommendedName>
</protein>
<comment type="caution">
    <text evidence="1">The sequence shown here is derived from an EMBL/GenBank/DDBJ whole genome shotgun (WGS) entry which is preliminary data.</text>
</comment>
<keyword evidence="2" id="KW-1185">Reference proteome</keyword>